<feature type="domain" description="Glycosyltransferase 2-like" evidence="4">
    <location>
        <begin position="7"/>
        <end position="145"/>
    </location>
</feature>
<sequence>MPSRVAVVIPAHNAAATLLRAVDSVAASAEHAARTGLDLRTEIVVVDDGSTDATAEKLAACAARFSVPGPIHFKAIHQINRGAGPARNEGVRQSSAPLICFLDADDEYLPAHLAVCVGALEADRSVGYVWTRRRLDIDIHPSWGPSLDRSTVMNLCVRRIWHEIVKGFPEHPDFARYGAEDSFYRTVLEALVNGRGLDAETLLIHFQPGNSLDRQRAKLSRPISEWPGDESAPPTIVALCEERLAYVERLKAERRSG</sequence>
<keyword evidence="3 5" id="KW-0808">Transferase</keyword>
<comment type="similarity">
    <text evidence="1">Belongs to the glycosyltransferase 2 family.</text>
</comment>
<dbReference type="Gene3D" id="3.90.550.10">
    <property type="entry name" value="Spore Coat Polysaccharide Biosynthesis Protein SpsA, Chain A"/>
    <property type="match status" value="1"/>
</dbReference>
<dbReference type="InterPro" id="IPR050834">
    <property type="entry name" value="Glycosyltransf_2"/>
</dbReference>
<dbReference type="AlphaFoldDB" id="A0A212IWV0"/>
<evidence type="ECO:0000256" key="3">
    <source>
        <dbReference type="ARBA" id="ARBA00022679"/>
    </source>
</evidence>
<evidence type="ECO:0000256" key="1">
    <source>
        <dbReference type="ARBA" id="ARBA00006739"/>
    </source>
</evidence>
<evidence type="ECO:0000259" key="4">
    <source>
        <dbReference type="Pfam" id="PF00535"/>
    </source>
</evidence>
<dbReference type="InterPro" id="IPR001173">
    <property type="entry name" value="Glyco_trans_2-like"/>
</dbReference>
<organism evidence="5">
    <name type="scientific">uncultured Alphaproteobacteria bacterium</name>
    <dbReference type="NCBI Taxonomy" id="91750"/>
    <lineage>
        <taxon>Bacteria</taxon>
        <taxon>Pseudomonadati</taxon>
        <taxon>Pseudomonadota</taxon>
        <taxon>Alphaproteobacteria</taxon>
        <taxon>environmental samples</taxon>
    </lineage>
</organism>
<dbReference type="SUPFAM" id="SSF53448">
    <property type="entry name" value="Nucleotide-diphospho-sugar transferases"/>
    <property type="match status" value="1"/>
</dbReference>
<gene>
    <name evidence="5" type="ORF">KL86APRO_10158</name>
</gene>
<evidence type="ECO:0000256" key="2">
    <source>
        <dbReference type="ARBA" id="ARBA00022676"/>
    </source>
</evidence>
<keyword evidence="2" id="KW-0328">Glycosyltransferase</keyword>
<dbReference type="PANTHER" id="PTHR43685">
    <property type="entry name" value="GLYCOSYLTRANSFERASE"/>
    <property type="match status" value="1"/>
</dbReference>
<proteinExistence type="inferred from homology"/>
<evidence type="ECO:0000313" key="5">
    <source>
        <dbReference type="EMBL" id="SBV91688.1"/>
    </source>
</evidence>
<dbReference type="CDD" id="cd00761">
    <property type="entry name" value="Glyco_tranf_GTA_type"/>
    <property type="match status" value="1"/>
</dbReference>
<dbReference type="PANTHER" id="PTHR43685:SF5">
    <property type="entry name" value="GLYCOSYLTRANSFERASE EPSE-RELATED"/>
    <property type="match status" value="1"/>
</dbReference>
<dbReference type="Pfam" id="PF00535">
    <property type="entry name" value="Glycos_transf_2"/>
    <property type="match status" value="1"/>
</dbReference>
<protein>
    <submittedName>
        <fullName evidence="5">Putative Glycosyl transferase, family 2</fullName>
    </submittedName>
</protein>
<accession>A0A212IWV0</accession>
<dbReference type="EMBL" id="FLUO01000001">
    <property type="protein sequence ID" value="SBV91688.1"/>
    <property type="molecule type" value="Genomic_DNA"/>
</dbReference>
<dbReference type="GO" id="GO:0016757">
    <property type="term" value="F:glycosyltransferase activity"/>
    <property type="evidence" value="ECO:0007669"/>
    <property type="project" value="UniProtKB-KW"/>
</dbReference>
<reference evidence="5" key="1">
    <citation type="submission" date="2016-04" db="EMBL/GenBank/DDBJ databases">
        <authorList>
            <person name="Evans L.H."/>
            <person name="Alamgir A."/>
            <person name="Owens N."/>
            <person name="Weber N.D."/>
            <person name="Virtaneva K."/>
            <person name="Barbian K."/>
            <person name="Babar A."/>
            <person name="Rosenke K."/>
        </authorList>
    </citation>
    <scope>NUCLEOTIDE SEQUENCE</scope>
    <source>
        <strain evidence="5">86</strain>
    </source>
</reference>
<name>A0A212IWV0_9PROT</name>
<dbReference type="InterPro" id="IPR029044">
    <property type="entry name" value="Nucleotide-diphossugar_trans"/>
</dbReference>